<evidence type="ECO:0000256" key="8">
    <source>
        <dbReference type="PIRSR" id="PIRSR600760-2"/>
    </source>
</evidence>
<evidence type="ECO:0000256" key="4">
    <source>
        <dbReference type="ARBA" id="ARBA00009759"/>
    </source>
</evidence>
<evidence type="ECO:0000256" key="7">
    <source>
        <dbReference type="ARBA" id="ARBA00022842"/>
    </source>
</evidence>
<dbReference type="GO" id="GO:0008934">
    <property type="term" value="F:inositol monophosphate 1-phosphatase activity"/>
    <property type="evidence" value="ECO:0007669"/>
    <property type="project" value="InterPro"/>
</dbReference>
<dbReference type="PANTHER" id="PTHR20854">
    <property type="entry name" value="INOSITOL MONOPHOSPHATASE"/>
    <property type="match status" value="1"/>
</dbReference>
<organism evidence="10 11">
    <name type="scientific">Oopsacas minuta</name>
    <dbReference type="NCBI Taxonomy" id="111878"/>
    <lineage>
        <taxon>Eukaryota</taxon>
        <taxon>Metazoa</taxon>
        <taxon>Porifera</taxon>
        <taxon>Hexactinellida</taxon>
        <taxon>Hexasterophora</taxon>
        <taxon>Lyssacinosida</taxon>
        <taxon>Leucopsacidae</taxon>
        <taxon>Oopsacas</taxon>
    </lineage>
</organism>
<comment type="cofactor">
    <cofactor evidence="2 8 9">
        <name>Mg(2+)</name>
        <dbReference type="ChEBI" id="CHEBI:18420"/>
    </cofactor>
</comment>
<evidence type="ECO:0000256" key="6">
    <source>
        <dbReference type="ARBA" id="ARBA00022801"/>
    </source>
</evidence>
<feature type="binding site" evidence="8">
    <location>
        <position position="134"/>
    </location>
    <ligand>
        <name>Mg(2+)</name>
        <dbReference type="ChEBI" id="CHEBI:18420"/>
        <label>1</label>
        <note>catalytic</note>
    </ligand>
</feature>
<evidence type="ECO:0000313" key="10">
    <source>
        <dbReference type="EMBL" id="KAI6657579.1"/>
    </source>
</evidence>
<dbReference type="Pfam" id="PF00459">
    <property type="entry name" value="Inositol_P"/>
    <property type="match status" value="1"/>
</dbReference>
<dbReference type="PANTHER" id="PTHR20854:SF4">
    <property type="entry name" value="INOSITOL-1-MONOPHOSPHATASE-RELATED"/>
    <property type="match status" value="1"/>
</dbReference>
<dbReference type="PRINTS" id="PR00377">
    <property type="entry name" value="IMPHPHTASES"/>
</dbReference>
<dbReference type="InterPro" id="IPR000760">
    <property type="entry name" value="Inositol_monophosphatase-like"/>
</dbReference>
<accession>A0AAV7KAB0</accession>
<evidence type="ECO:0000256" key="3">
    <source>
        <dbReference type="ARBA" id="ARBA00005152"/>
    </source>
</evidence>
<comment type="pathway">
    <text evidence="3 9">Polyol metabolism; myo-inositol biosynthesis; myo-inositol from D-glucose 6-phosphate: step 2/2.</text>
</comment>
<dbReference type="PRINTS" id="PR00378">
    <property type="entry name" value="LIIMPHPHTASE"/>
</dbReference>
<comment type="caution">
    <text evidence="10">The sequence shown here is derived from an EMBL/GenBank/DDBJ whole genome shotgun (WGS) entry which is preliminary data.</text>
</comment>
<dbReference type="AlphaFoldDB" id="A0AAV7KAB0"/>
<comment type="similarity">
    <text evidence="4 9">Belongs to the inositol monophosphatase superfamily.</text>
</comment>
<comment type="catalytic activity">
    <reaction evidence="1 9">
        <text>a myo-inositol phosphate + H2O = myo-inositol + phosphate</text>
        <dbReference type="Rhea" id="RHEA:24056"/>
        <dbReference type="ChEBI" id="CHEBI:15377"/>
        <dbReference type="ChEBI" id="CHEBI:17268"/>
        <dbReference type="ChEBI" id="CHEBI:43474"/>
        <dbReference type="ChEBI" id="CHEBI:84139"/>
        <dbReference type="EC" id="3.1.3.25"/>
    </reaction>
</comment>
<sequence length="323" mass="35360">MLKSLTTTLLCTNSLLCSIRGSNSAIYSKSLLLRHMASGGVVNTEFDEYYNFALKIAREGGKVAQTALKQTEKPTFVEKTCSSDVVTKTDVEVEKLLFDRIRKMYPAHSLIGEESVDTSETACKLTGNPTWIIDPIDGTSNFVHGFPFVAISIGLWIDKKPAIGIIYNLILDQMYSACRGKGATLNGEKIHVSGQTDLNKAFIMCEWGSQRVIEWATSNRDNMFSLATAPNQCHGLRSLGSSALNICMVASGCADAYYETGLHCWDMAAGILIIEESGGVCMDIEGGELDLMSRRLLCCSTPVLAKEIVKKTKPLSLKRDDEN</sequence>
<dbReference type="FunFam" id="3.30.540.10:FF:000004">
    <property type="entry name" value="Inositol-1-monophosphatase"/>
    <property type="match status" value="1"/>
</dbReference>
<feature type="binding site" evidence="8">
    <location>
        <position position="113"/>
    </location>
    <ligand>
        <name>Mg(2+)</name>
        <dbReference type="ChEBI" id="CHEBI:18420"/>
        <label>1</label>
        <note>catalytic</note>
    </ligand>
</feature>
<keyword evidence="7 8" id="KW-0460">Magnesium</keyword>
<dbReference type="EMBL" id="JAKMXF010000111">
    <property type="protein sequence ID" value="KAI6657579.1"/>
    <property type="molecule type" value="Genomic_DNA"/>
</dbReference>
<reference evidence="10 11" key="1">
    <citation type="journal article" date="2023" name="BMC Biol.">
        <title>The compact genome of the sponge Oopsacas minuta (Hexactinellida) is lacking key metazoan core genes.</title>
        <authorList>
            <person name="Santini S."/>
            <person name="Schenkelaars Q."/>
            <person name="Jourda C."/>
            <person name="Duchesne M."/>
            <person name="Belahbib H."/>
            <person name="Rocher C."/>
            <person name="Selva M."/>
            <person name="Riesgo A."/>
            <person name="Vervoort M."/>
            <person name="Leys S.P."/>
            <person name="Kodjabachian L."/>
            <person name="Le Bivic A."/>
            <person name="Borchiellini C."/>
            <person name="Claverie J.M."/>
            <person name="Renard E."/>
        </authorList>
    </citation>
    <scope>NUCLEOTIDE SEQUENCE [LARGE SCALE GENOMIC DNA]</scope>
    <source>
        <strain evidence="10">SPO-2</strain>
    </source>
</reference>
<evidence type="ECO:0000313" key="11">
    <source>
        <dbReference type="Proteomes" id="UP001165289"/>
    </source>
</evidence>
<dbReference type="Proteomes" id="UP001165289">
    <property type="component" value="Unassembled WGS sequence"/>
</dbReference>
<dbReference type="GO" id="GO:0006020">
    <property type="term" value="P:inositol metabolic process"/>
    <property type="evidence" value="ECO:0007669"/>
    <property type="project" value="TreeGrafter"/>
</dbReference>
<dbReference type="InterPro" id="IPR020552">
    <property type="entry name" value="Inositol_monoPase_Li-sen"/>
</dbReference>
<dbReference type="FunFam" id="3.40.190.80:FF:000002">
    <property type="entry name" value="Inositol-1-monophosphatase"/>
    <property type="match status" value="1"/>
</dbReference>
<dbReference type="PROSITE" id="PS00630">
    <property type="entry name" value="IMP_2"/>
    <property type="match status" value="1"/>
</dbReference>
<dbReference type="InterPro" id="IPR020550">
    <property type="entry name" value="Inositol_monophosphatase_CS"/>
</dbReference>
<dbReference type="InterPro" id="IPR020583">
    <property type="entry name" value="Inositol_monoP_metal-BS"/>
</dbReference>
<keyword evidence="5 8" id="KW-0479">Metal-binding</keyword>
<protein>
    <recommendedName>
        <fullName evidence="9">Inositol-1-monophosphatase</fullName>
        <ecNumber evidence="9">3.1.3.25</ecNumber>
    </recommendedName>
</protein>
<evidence type="ECO:0000256" key="9">
    <source>
        <dbReference type="RuleBase" id="RU364068"/>
    </source>
</evidence>
<evidence type="ECO:0000256" key="2">
    <source>
        <dbReference type="ARBA" id="ARBA00001946"/>
    </source>
</evidence>
<feature type="binding site" evidence="8">
    <location>
        <position position="136"/>
    </location>
    <ligand>
        <name>Mg(2+)</name>
        <dbReference type="ChEBI" id="CHEBI:18420"/>
        <label>1</label>
        <note>catalytic</note>
    </ligand>
</feature>
<name>A0AAV7KAB0_9METZ</name>
<dbReference type="EC" id="3.1.3.25" evidence="9"/>
<dbReference type="GO" id="GO:0046854">
    <property type="term" value="P:phosphatidylinositol phosphate biosynthetic process"/>
    <property type="evidence" value="ECO:0007669"/>
    <property type="project" value="InterPro"/>
</dbReference>
<dbReference type="PROSITE" id="PS00629">
    <property type="entry name" value="IMP_1"/>
    <property type="match status" value="1"/>
</dbReference>
<dbReference type="GO" id="GO:0046872">
    <property type="term" value="F:metal ion binding"/>
    <property type="evidence" value="ECO:0007669"/>
    <property type="project" value="UniProtKB-KW"/>
</dbReference>
<keyword evidence="6 9" id="KW-0378">Hydrolase</keyword>
<dbReference type="InterPro" id="IPR033942">
    <property type="entry name" value="IMPase"/>
</dbReference>
<evidence type="ECO:0000256" key="5">
    <source>
        <dbReference type="ARBA" id="ARBA00022723"/>
    </source>
</evidence>
<dbReference type="Gene3D" id="3.40.190.80">
    <property type="match status" value="1"/>
</dbReference>
<proteinExistence type="inferred from homology"/>
<feature type="binding site" evidence="8">
    <location>
        <position position="266"/>
    </location>
    <ligand>
        <name>Mg(2+)</name>
        <dbReference type="ChEBI" id="CHEBI:18420"/>
        <label>1</label>
        <note>catalytic</note>
    </ligand>
</feature>
<keyword evidence="11" id="KW-1185">Reference proteome</keyword>
<dbReference type="GO" id="GO:0007165">
    <property type="term" value="P:signal transduction"/>
    <property type="evidence" value="ECO:0007669"/>
    <property type="project" value="TreeGrafter"/>
</dbReference>
<dbReference type="SUPFAM" id="SSF56655">
    <property type="entry name" value="Carbohydrate phosphatase"/>
    <property type="match status" value="1"/>
</dbReference>
<dbReference type="CDD" id="cd01639">
    <property type="entry name" value="IMPase"/>
    <property type="match status" value="1"/>
</dbReference>
<gene>
    <name evidence="10" type="ORF">LOD99_322</name>
</gene>
<feature type="binding site" evidence="8">
    <location>
        <position position="137"/>
    </location>
    <ligand>
        <name>Mg(2+)</name>
        <dbReference type="ChEBI" id="CHEBI:18420"/>
        <label>1</label>
        <note>catalytic</note>
    </ligand>
</feature>
<dbReference type="Gene3D" id="3.30.540.10">
    <property type="entry name" value="Fructose-1,6-Bisphosphatase, subunit A, domain 1"/>
    <property type="match status" value="1"/>
</dbReference>
<evidence type="ECO:0000256" key="1">
    <source>
        <dbReference type="ARBA" id="ARBA00001033"/>
    </source>
</evidence>